<dbReference type="Pfam" id="PF04059">
    <property type="entry name" value="RRM_2"/>
    <property type="match status" value="1"/>
</dbReference>
<accession>A0A812SI87</accession>
<protein>
    <submittedName>
        <fullName evidence="2">ML1 protein</fullName>
    </submittedName>
</protein>
<name>A0A812SI87_9DINO</name>
<dbReference type="InterPro" id="IPR007201">
    <property type="entry name" value="Mei2-like_Rrm_C"/>
</dbReference>
<comment type="caution">
    <text evidence="2">The sequence shown here is derived from an EMBL/GenBank/DDBJ whole genome shotgun (WGS) entry which is preliminary data.</text>
</comment>
<keyword evidence="3" id="KW-1185">Reference proteome</keyword>
<evidence type="ECO:0000313" key="3">
    <source>
        <dbReference type="Proteomes" id="UP000601435"/>
    </source>
</evidence>
<organism evidence="2 3">
    <name type="scientific">Symbiodinium necroappetens</name>
    <dbReference type="NCBI Taxonomy" id="1628268"/>
    <lineage>
        <taxon>Eukaryota</taxon>
        <taxon>Sar</taxon>
        <taxon>Alveolata</taxon>
        <taxon>Dinophyceae</taxon>
        <taxon>Suessiales</taxon>
        <taxon>Symbiodiniaceae</taxon>
        <taxon>Symbiodinium</taxon>
    </lineage>
</organism>
<evidence type="ECO:0000259" key="1">
    <source>
        <dbReference type="Pfam" id="PF04059"/>
    </source>
</evidence>
<dbReference type="SUPFAM" id="SSF54928">
    <property type="entry name" value="RNA-binding domain, RBD"/>
    <property type="match status" value="1"/>
</dbReference>
<dbReference type="OrthoDB" id="446895at2759"/>
<reference evidence="2" key="1">
    <citation type="submission" date="2021-02" db="EMBL/GenBank/DDBJ databases">
        <authorList>
            <person name="Dougan E. K."/>
            <person name="Rhodes N."/>
            <person name="Thang M."/>
            <person name="Chan C."/>
        </authorList>
    </citation>
    <scope>NUCLEOTIDE SEQUENCE</scope>
</reference>
<dbReference type="EMBL" id="CAJNJA010021964">
    <property type="protein sequence ID" value="CAE7484773.1"/>
    <property type="molecule type" value="Genomic_DNA"/>
</dbReference>
<dbReference type="Proteomes" id="UP000601435">
    <property type="component" value="Unassembled WGS sequence"/>
</dbReference>
<dbReference type="AlphaFoldDB" id="A0A812SI87"/>
<proteinExistence type="predicted"/>
<evidence type="ECO:0000313" key="2">
    <source>
        <dbReference type="EMBL" id="CAE7484773.1"/>
    </source>
</evidence>
<gene>
    <name evidence="2" type="primary">ML1</name>
    <name evidence="2" type="ORF">SNEC2469_LOCUS13757</name>
</gene>
<dbReference type="InterPro" id="IPR035979">
    <property type="entry name" value="RBD_domain_sf"/>
</dbReference>
<sequence>MLDEFTDPELTSLVLKRVPPRCTSTVLLDMLDACGGLYDFVHLPYDIRHHKNLSLAFINFLDHEGSLCMAVRAFELPTGTGSIYASPLGPCPWFGTKPVTFCGTIWNECFRPPLCPICFH</sequence>
<feature type="domain" description="Mei2-like C-terminal RNA recognition motif" evidence="1">
    <location>
        <begin position="11"/>
        <end position="65"/>
    </location>
</feature>
<dbReference type="GO" id="GO:0003676">
    <property type="term" value="F:nucleic acid binding"/>
    <property type="evidence" value="ECO:0007669"/>
    <property type="project" value="InterPro"/>
</dbReference>